<evidence type="ECO:0000313" key="2">
    <source>
        <dbReference type="EMBL" id="MFD0885515.1"/>
    </source>
</evidence>
<proteinExistence type="predicted"/>
<organism evidence="2 3">
    <name type="scientific">Streptosporangium algeriense</name>
    <dbReference type="NCBI Taxonomy" id="1682748"/>
    <lineage>
        <taxon>Bacteria</taxon>
        <taxon>Bacillati</taxon>
        <taxon>Actinomycetota</taxon>
        <taxon>Actinomycetes</taxon>
        <taxon>Streptosporangiales</taxon>
        <taxon>Streptosporangiaceae</taxon>
        <taxon>Streptosporangium</taxon>
    </lineage>
</organism>
<comment type="caution">
    <text evidence="2">The sequence shown here is derived from an EMBL/GenBank/DDBJ whole genome shotgun (WGS) entry which is preliminary data.</text>
</comment>
<reference evidence="3" key="1">
    <citation type="journal article" date="2019" name="Int. J. Syst. Evol. Microbiol.">
        <title>The Global Catalogue of Microorganisms (GCM) 10K type strain sequencing project: providing services to taxonomists for standard genome sequencing and annotation.</title>
        <authorList>
            <consortium name="The Broad Institute Genomics Platform"/>
            <consortium name="The Broad Institute Genome Sequencing Center for Infectious Disease"/>
            <person name="Wu L."/>
            <person name="Ma J."/>
        </authorList>
    </citation>
    <scope>NUCLEOTIDE SEQUENCE [LARGE SCALE GENOMIC DNA]</scope>
    <source>
        <strain evidence="3">CCUG 62974</strain>
    </source>
</reference>
<name>A0ABW3DRV3_9ACTN</name>
<evidence type="ECO:0000256" key="1">
    <source>
        <dbReference type="SAM" id="MobiDB-lite"/>
    </source>
</evidence>
<accession>A0ABW3DRV3</accession>
<feature type="non-terminal residue" evidence="2">
    <location>
        <position position="1"/>
    </location>
</feature>
<dbReference type="Proteomes" id="UP001597024">
    <property type="component" value="Unassembled WGS sequence"/>
</dbReference>
<feature type="region of interest" description="Disordered" evidence="1">
    <location>
        <begin position="1"/>
        <end position="34"/>
    </location>
</feature>
<dbReference type="EMBL" id="JBHTHX010000375">
    <property type="protein sequence ID" value="MFD0885515.1"/>
    <property type="molecule type" value="Genomic_DNA"/>
</dbReference>
<protein>
    <submittedName>
        <fullName evidence="2">Uncharacterized protein</fullName>
    </submittedName>
</protein>
<gene>
    <name evidence="2" type="ORF">ACFQ08_13240</name>
</gene>
<evidence type="ECO:0000313" key="3">
    <source>
        <dbReference type="Proteomes" id="UP001597024"/>
    </source>
</evidence>
<sequence length="111" mass="12825">PRVWGRSSSRVPGRLLPGSGPGTRPHPLPCPGTTMTDDEHRFIDLLTSTHPAWRYEHLRLPGLPRWWAIRYKPLRPDQRAAGARDMLGRTTLHRLARALARHDEILHRSRY</sequence>
<keyword evidence="3" id="KW-1185">Reference proteome</keyword>
<feature type="compositionally biased region" description="Polar residues" evidence="1">
    <location>
        <begin position="1"/>
        <end position="10"/>
    </location>
</feature>